<feature type="compositionally biased region" description="Polar residues" evidence="1">
    <location>
        <begin position="129"/>
        <end position="139"/>
    </location>
</feature>
<dbReference type="Proteomes" id="UP000762676">
    <property type="component" value="Unassembled WGS sequence"/>
</dbReference>
<feature type="compositionally biased region" description="Polar residues" evidence="1">
    <location>
        <begin position="41"/>
        <end position="54"/>
    </location>
</feature>
<feature type="compositionally biased region" description="Low complexity" evidence="1">
    <location>
        <begin position="224"/>
        <end position="252"/>
    </location>
</feature>
<gene>
    <name evidence="2" type="ORF">ElyMa_006335100</name>
</gene>
<feature type="region of interest" description="Disordered" evidence="1">
    <location>
        <begin position="373"/>
        <end position="399"/>
    </location>
</feature>
<accession>A0AAV4HMQ4</accession>
<feature type="compositionally biased region" description="Basic and acidic residues" evidence="1">
    <location>
        <begin position="618"/>
        <end position="627"/>
    </location>
</feature>
<evidence type="ECO:0000313" key="2">
    <source>
        <dbReference type="EMBL" id="GFR97860.1"/>
    </source>
</evidence>
<feature type="compositionally biased region" description="Basic residues" evidence="1">
    <location>
        <begin position="179"/>
        <end position="193"/>
    </location>
</feature>
<organism evidence="2 3">
    <name type="scientific">Elysia marginata</name>
    <dbReference type="NCBI Taxonomy" id="1093978"/>
    <lineage>
        <taxon>Eukaryota</taxon>
        <taxon>Metazoa</taxon>
        <taxon>Spiralia</taxon>
        <taxon>Lophotrochozoa</taxon>
        <taxon>Mollusca</taxon>
        <taxon>Gastropoda</taxon>
        <taxon>Heterobranchia</taxon>
        <taxon>Euthyneura</taxon>
        <taxon>Panpulmonata</taxon>
        <taxon>Sacoglossa</taxon>
        <taxon>Placobranchoidea</taxon>
        <taxon>Plakobranchidae</taxon>
        <taxon>Elysia</taxon>
    </lineage>
</organism>
<evidence type="ECO:0000313" key="3">
    <source>
        <dbReference type="Proteomes" id="UP000762676"/>
    </source>
</evidence>
<name>A0AAV4HMQ4_9GAST</name>
<evidence type="ECO:0000256" key="1">
    <source>
        <dbReference type="SAM" id="MobiDB-lite"/>
    </source>
</evidence>
<reference evidence="2 3" key="1">
    <citation type="journal article" date="2021" name="Elife">
        <title>Chloroplast acquisition without the gene transfer in kleptoplastic sea slugs, Plakobranchus ocellatus.</title>
        <authorList>
            <person name="Maeda T."/>
            <person name="Takahashi S."/>
            <person name="Yoshida T."/>
            <person name="Shimamura S."/>
            <person name="Takaki Y."/>
            <person name="Nagai Y."/>
            <person name="Toyoda A."/>
            <person name="Suzuki Y."/>
            <person name="Arimoto A."/>
            <person name="Ishii H."/>
            <person name="Satoh N."/>
            <person name="Nishiyama T."/>
            <person name="Hasebe M."/>
            <person name="Maruyama T."/>
            <person name="Minagawa J."/>
            <person name="Obokata J."/>
            <person name="Shigenobu S."/>
        </authorList>
    </citation>
    <scope>NUCLEOTIDE SEQUENCE [LARGE SCALE GENOMIC DNA]</scope>
</reference>
<feature type="region of interest" description="Disordered" evidence="1">
    <location>
        <begin position="1"/>
        <end position="260"/>
    </location>
</feature>
<feature type="compositionally biased region" description="Polar residues" evidence="1">
    <location>
        <begin position="572"/>
        <end position="587"/>
    </location>
</feature>
<feature type="compositionally biased region" description="Polar residues" evidence="1">
    <location>
        <begin position="11"/>
        <end position="27"/>
    </location>
</feature>
<proteinExistence type="predicted"/>
<comment type="caution">
    <text evidence="2">The sequence shown here is derived from an EMBL/GenBank/DDBJ whole genome shotgun (WGS) entry which is preliminary data.</text>
</comment>
<feature type="region of interest" description="Disordered" evidence="1">
    <location>
        <begin position="563"/>
        <end position="630"/>
    </location>
</feature>
<protein>
    <submittedName>
        <fullName evidence="2">Uncharacterized protein</fullName>
    </submittedName>
</protein>
<feature type="compositionally biased region" description="Acidic residues" evidence="1">
    <location>
        <begin position="160"/>
        <end position="174"/>
    </location>
</feature>
<feature type="region of interest" description="Disordered" evidence="1">
    <location>
        <begin position="434"/>
        <end position="496"/>
    </location>
</feature>
<feature type="compositionally biased region" description="Polar residues" evidence="1">
    <location>
        <begin position="475"/>
        <end position="496"/>
    </location>
</feature>
<keyword evidence="3" id="KW-1185">Reference proteome</keyword>
<feature type="compositionally biased region" description="Basic and acidic residues" evidence="1">
    <location>
        <begin position="1"/>
        <end position="10"/>
    </location>
</feature>
<sequence length="732" mass="79204">MLGRGVEKSNCHATVSRVRSFQPQTVGSRRKALKSQAYAGSPSTKEQNLSSSATPPEKNLDLDRANRAAQRALGNSNEDGDEDADLSDAGIASPSTSTKLKAGANRAAQRALGKSNEDGDDDTDLSDASIASPSISTRSKAGGSSGAFVNKNLSMPLVVSDDEVSSGDGSDDDYVPPSKRARGRVHCRQKVASRKNQQLKKIMPSSTQAGKGKIPLTKHRTKISAKSLSSSDISQTEIESSSSKGSASTESSTKARLNDKNDLEKSGFRIKWTPVINLRTQTTGPKKRGRPSKYLQAFIDNREALRKEMQNQVKSNSDDDSDIEIQQPTSAHQKNVKQVNVPNDDRTVLQISPRKEKGTLSRVAFQNLVRNASSAESGEGLSKMDSKSKCEQNGGKKSKSTYEVVLAPLTKGYMTNIFDNTKVAGNKIPISKIIQPDSSSRSSHNETTKGKSHVNDGGCQLSTGKNSLKRVEPPCSQSDEACTPDSAKNQRQQNVQVAKAINKDGKESSYKIILAPAASKSYADMGDNANGLPLQLKFPKAQFSHSMQGKTFRLSCPPKQSLFSKSLASSSDNRGSSVESDSNSSTLLVKKSNKLNECESSVGKKVNNGSADAQVESDSVKQDESCPVKKARKPRKSRYYTAIAGFGEDLVPNLPAKAVLFPNNLEKVFKSMTETKKAPPTKPESKTLRLMREYREKLAKNSQSPIDTSDVVEVKEKSEKSSKVVLQSLRFI</sequence>
<dbReference type="EMBL" id="BMAT01012718">
    <property type="protein sequence ID" value="GFR97860.1"/>
    <property type="molecule type" value="Genomic_DNA"/>
</dbReference>
<dbReference type="AlphaFoldDB" id="A0AAV4HMQ4"/>